<feature type="region of interest" description="Disordered" evidence="6">
    <location>
        <begin position="1"/>
        <end position="43"/>
    </location>
</feature>
<evidence type="ECO:0000256" key="6">
    <source>
        <dbReference type="SAM" id="MobiDB-lite"/>
    </source>
</evidence>
<dbReference type="Pfam" id="PF13640">
    <property type="entry name" value="2OG-FeII_Oxy_3"/>
    <property type="match status" value="1"/>
</dbReference>
<gene>
    <name evidence="8" type="ORF">B0H66DRAFT_626638</name>
</gene>
<reference evidence="8" key="1">
    <citation type="journal article" date="2023" name="Mol. Phylogenet. Evol.">
        <title>Genome-scale phylogeny and comparative genomics of the fungal order Sordariales.</title>
        <authorList>
            <person name="Hensen N."/>
            <person name="Bonometti L."/>
            <person name="Westerberg I."/>
            <person name="Brannstrom I.O."/>
            <person name="Guillou S."/>
            <person name="Cros-Aarteil S."/>
            <person name="Calhoun S."/>
            <person name="Haridas S."/>
            <person name="Kuo A."/>
            <person name="Mondo S."/>
            <person name="Pangilinan J."/>
            <person name="Riley R."/>
            <person name="LaButti K."/>
            <person name="Andreopoulos B."/>
            <person name="Lipzen A."/>
            <person name="Chen C."/>
            <person name="Yan M."/>
            <person name="Daum C."/>
            <person name="Ng V."/>
            <person name="Clum A."/>
            <person name="Steindorff A."/>
            <person name="Ohm R.A."/>
            <person name="Martin F."/>
            <person name="Silar P."/>
            <person name="Natvig D.O."/>
            <person name="Lalanne C."/>
            <person name="Gautier V."/>
            <person name="Ament-Velasquez S.L."/>
            <person name="Kruys A."/>
            <person name="Hutchinson M.I."/>
            <person name="Powell A.J."/>
            <person name="Barry K."/>
            <person name="Miller A.N."/>
            <person name="Grigoriev I.V."/>
            <person name="Debuchy R."/>
            <person name="Gladieux P."/>
            <person name="Hiltunen Thoren M."/>
            <person name="Johannesson H."/>
        </authorList>
    </citation>
    <scope>NUCLEOTIDE SEQUENCE</scope>
    <source>
        <strain evidence="8">CBS 118394</strain>
    </source>
</reference>
<organism evidence="8 9">
    <name type="scientific">Apodospora peruviana</name>
    <dbReference type="NCBI Taxonomy" id="516989"/>
    <lineage>
        <taxon>Eukaryota</taxon>
        <taxon>Fungi</taxon>
        <taxon>Dikarya</taxon>
        <taxon>Ascomycota</taxon>
        <taxon>Pezizomycotina</taxon>
        <taxon>Sordariomycetes</taxon>
        <taxon>Sordariomycetidae</taxon>
        <taxon>Sordariales</taxon>
        <taxon>Lasiosphaeriaceae</taxon>
        <taxon>Apodospora</taxon>
    </lineage>
</organism>
<evidence type="ECO:0000256" key="4">
    <source>
        <dbReference type="ARBA" id="ARBA00023002"/>
    </source>
</evidence>
<dbReference type="AlphaFoldDB" id="A0AAE0I1X3"/>
<dbReference type="SMART" id="SM00702">
    <property type="entry name" value="P4Hc"/>
    <property type="match status" value="1"/>
</dbReference>
<dbReference type="Gene3D" id="2.60.120.620">
    <property type="entry name" value="q2cbj1_9rhob like domain"/>
    <property type="match status" value="1"/>
</dbReference>
<evidence type="ECO:0000256" key="1">
    <source>
        <dbReference type="ARBA" id="ARBA00001961"/>
    </source>
</evidence>
<evidence type="ECO:0000259" key="7">
    <source>
        <dbReference type="SMART" id="SM00702"/>
    </source>
</evidence>
<proteinExistence type="predicted"/>
<protein>
    <submittedName>
        <fullName evidence="8">Oxidoreductase domain-containing protein</fullName>
    </submittedName>
</protein>
<dbReference type="Proteomes" id="UP001283341">
    <property type="component" value="Unassembled WGS sequence"/>
</dbReference>
<keyword evidence="3" id="KW-0223">Dioxygenase</keyword>
<dbReference type="InterPro" id="IPR044862">
    <property type="entry name" value="Pro_4_hyd_alph_FE2OG_OXY"/>
</dbReference>
<evidence type="ECO:0000256" key="2">
    <source>
        <dbReference type="ARBA" id="ARBA00022723"/>
    </source>
</evidence>
<evidence type="ECO:0000313" key="8">
    <source>
        <dbReference type="EMBL" id="KAK3316980.1"/>
    </source>
</evidence>
<dbReference type="GO" id="GO:0005506">
    <property type="term" value="F:iron ion binding"/>
    <property type="evidence" value="ECO:0007669"/>
    <property type="project" value="InterPro"/>
</dbReference>
<dbReference type="GO" id="GO:0005783">
    <property type="term" value="C:endoplasmic reticulum"/>
    <property type="evidence" value="ECO:0007669"/>
    <property type="project" value="TreeGrafter"/>
</dbReference>
<accession>A0AAE0I1X3</accession>
<comment type="cofactor">
    <cofactor evidence="1">
        <name>L-ascorbate</name>
        <dbReference type="ChEBI" id="CHEBI:38290"/>
    </cofactor>
</comment>
<feature type="domain" description="Prolyl 4-hydroxylase alpha subunit" evidence="7">
    <location>
        <begin position="68"/>
        <end position="287"/>
    </location>
</feature>
<dbReference type="GO" id="GO:0004656">
    <property type="term" value="F:procollagen-proline 4-dioxygenase activity"/>
    <property type="evidence" value="ECO:0007669"/>
    <property type="project" value="TreeGrafter"/>
</dbReference>
<sequence length="295" mass="33866">MPSHRSSSGKRVEEEQELEDGDFVKTSYESRPVPIPDDFLTKEPHDARPITVQEIDWSRTKLPENKDRYAVVLDHVLSPSECETLLRMAEESVADRGKSGTRTWRPALVNVGGGWEALDKEYRNSDRIIWDNQAIMDRLWERCARADGIREKLAALTIQRGRGEPRRWEFSRFNQRMRFLKYTGGQFFRPHCDGPYAEEKDGKYYETYYTVHLYLNDSVAEVENDASGQPEVDLVGGATSFLSADSERKVDVNPRAGRVLIFQHKGLYHSGDDVVQGTKYTMRTDIMYVMKSNGG</sequence>
<keyword evidence="9" id="KW-1185">Reference proteome</keyword>
<evidence type="ECO:0000256" key="3">
    <source>
        <dbReference type="ARBA" id="ARBA00022964"/>
    </source>
</evidence>
<dbReference type="EMBL" id="JAUEDM010000005">
    <property type="protein sequence ID" value="KAK3316980.1"/>
    <property type="molecule type" value="Genomic_DNA"/>
</dbReference>
<dbReference type="PANTHER" id="PTHR10869:SF241">
    <property type="entry name" value="FE2OG DIOXYGENASE DOMAIN-CONTAINING PROTEIN"/>
    <property type="match status" value="1"/>
</dbReference>
<keyword evidence="4" id="KW-0560">Oxidoreductase</keyword>
<dbReference type="GO" id="GO:0031418">
    <property type="term" value="F:L-ascorbic acid binding"/>
    <property type="evidence" value="ECO:0007669"/>
    <property type="project" value="InterPro"/>
</dbReference>
<dbReference type="SUPFAM" id="SSF51197">
    <property type="entry name" value="Clavaminate synthase-like"/>
    <property type="match status" value="1"/>
</dbReference>
<keyword evidence="5" id="KW-0408">Iron</keyword>
<keyword evidence="2" id="KW-0479">Metal-binding</keyword>
<dbReference type="InterPro" id="IPR006620">
    <property type="entry name" value="Pro_4_hyd_alph"/>
</dbReference>
<evidence type="ECO:0000256" key="5">
    <source>
        <dbReference type="ARBA" id="ARBA00023004"/>
    </source>
</evidence>
<dbReference type="InterPro" id="IPR045054">
    <property type="entry name" value="P4HA-like"/>
</dbReference>
<evidence type="ECO:0000313" key="9">
    <source>
        <dbReference type="Proteomes" id="UP001283341"/>
    </source>
</evidence>
<dbReference type="PANTHER" id="PTHR10869">
    <property type="entry name" value="PROLYL 4-HYDROXYLASE ALPHA SUBUNIT"/>
    <property type="match status" value="1"/>
</dbReference>
<reference evidence="8" key="2">
    <citation type="submission" date="2023-06" db="EMBL/GenBank/DDBJ databases">
        <authorList>
            <consortium name="Lawrence Berkeley National Laboratory"/>
            <person name="Haridas S."/>
            <person name="Hensen N."/>
            <person name="Bonometti L."/>
            <person name="Westerberg I."/>
            <person name="Brannstrom I.O."/>
            <person name="Guillou S."/>
            <person name="Cros-Aarteil S."/>
            <person name="Calhoun S."/>
            <person name="Kuo A."/>
            <person name="Mondo S."/>
            <person name="Pangilinan J."/>
            <person name="Riley R."/>
            <person name="Labutti K."/>
            <person name="Andreopoulos B."/>
            <person name="Lipzen A."/>
            <person name="Chen C."/>
            <person name="Yanf M."/>
            <person name="Daum C."/>
            <person name="Ng V."/>
            <person name="Clum A."/>
            <person name="Steindorff A."/>
            <person name="Ohm R."/>
            <person name="Martin F."/>
            <person name="Silar P."/>
            <person name="Natvig D."/>
            <person name="Lalanne C."/>
            <person name="Gautier V."/>
            <person name="Ament-Velasquez S.L."/>
            <person name="Kruys A."/>
            <person name="Hutchinson M.I."/>
            <person name="Powell A.J."/>
            <person name="Barry K."/>
            <person name="Miller A.N."/>
            <person name="Grigoriev I.V."/>
            <person name="Debuchy R."/>
            <person name="Gladieux P."/>
            <person name="Thoren M.H."/>
            <person name="Johannesson H."/>
        </authorList>
    </citation>
    <scope>NUCLEOTIDE SEQUENCE</scope>
    <source>
        <strain evidence="8">CBS 118394</strain>
    </source>
</reference>
<name>A0AAE0I1X3_9PEZI</name>
<comment type="caution">
    <text evidence="8">The sequence shown here is derived from an EMBL/GenBank/DDBJ whole genome shotgun (WGS) entry which is preliminary data.</text>
</comment>